<sequence>MSKDNSAGNIIYITTGETLETSTTEEGSRGGFDIGGMLGGKTGPVQRLNRHPVSIDKLKQEIRTFVTAFEQCLEEADLASAKIRLDEVEVAVEVSTEGELSIFGIGGKAGAKSSLTFKFKR</sequence>
<proteinExistence type="predicted"/>
<dbReference type="AlphaFoldDB" id="A0A838WP91"/>
<dbReference type="EMBL" id="VDFG01001293">
    <property type="protein sequence ID" value="MBA4467366.1"/>
    <property type="molecule type" value="Genomic_DNA"/>
</dbReference>
<accession>A0A838WP91</accession>
<dbReference type="InterPro" id="IPR056947">
    <property type="entry name" value="Pepco_dom"/>
</dbReference>
<dbReference type="Pfam" id="PF24393">
    <property type="entry name" value="Pepco"/>
    <property type="match status" value="1"/>
</dbReference>
<comment type="caution">
    <text evidence="3">The sequence shown here is derived from an EMBL/GenBank/DDBJ whole genome shotgun (WGS) entry which is preliminary data.</text>
</comment>
<reference evidence="3 4" key="1">
    <citation type="journal article" date="2020" name="J. Appl. Phycol.">
        <title>Morphological changes and genome evolution in Raphidiopsis raciborskii CS-506 after 23 years in culture.</title>
        <authorList>
            <person name="Willis A."/>
            <person name="Bent S.J."/>
            <person name="Jameson I.D."/>
        </authorList>
    </citation>
    <scope>NUCLEOTIDE SEQUENCE [LARGE SCALE GENOMIC DNA]</scope>
    <source>
        <strain evidence="3 4">CS-506_A</strain>
    </source>
</reference>
<evidence type="ECO:0000313" key="4">
    <source>
        <dbReference type="Proteomes" id="UP000538075"/>
    </source>
</evidence>
<name>A0A838WP91_9CYAN</name>
<dbReference type="Proteomes" id="UP000538075">
    <property type="component" value="Unassembled WGS sequence"/>
</dbReference>
<evidence type="ECO:0000313" key="3">
    <source>
        <dbReference type="EMBL" id="MBA4467366.1"/>
    </source>
</evidence>
<gene>
    <name evidence="3" type="ORF">FHK98_19335</name>
</gene>
<feature type="domain" description="Pepco" evidence="2">
    <location>
        <begin position="11"/>
        <end position="121"/>
    </location>
</feature>
<protein>
    <recommendedName>
        <fullName evidence="2">Pepco domain-containing protein</fullName>
    </recommendedName>
</protein>
<organism evidence="3 4">
    <name type="scientific">Cylindrospermopsis raciborskii CS-506_A</name>
    <dbReference type="NCBI Taxonomy" id="2585140"/>
    <lineage>
        <taxon>Bacteria</taxon>
        <taxon>Bacillati</taxon>
        <taxon>Cyanobacteriota</taxon>
        <taxon>Cyanophyceae</taxon>
        <taxon>Nostocales</taxon>
        <taxon>Aphanizomenonaceae</taxon>
        <taxon>Cylindrospermopsis</taxon>
    </lineage>
</organism>
<evidence type="ECO:0000256" key="1">
    <source>
        <dbReference type="SAM" id="MobiDB-lite"/>
    </source>
</evidence>
<evidence type="ECO:0000259" key="2">
    <source>
        <dbReference type="Pfam" id="PF24393"/>
    </source>
</evidence>
<feature type="region of interest" description="Disordered" evidence="1">
    <location>
        <begin position="17"/>
        <end position="36"/>
    </location>
</feature>